<evidence type="ECO:0008006" key="4">
    <source>
        <dbReference type="Google" id="ProtNLM"/>
    </source>
</evidence>
<dbReference type="AlphaFoldDB" id="A0A327KBH6"/>
<dbReference type="OrthoDB" id="9804614at2"/>
<keyword evidence="3" id="KW-1185">Reference proteome</keyword>
<sequence length="137" mass="14933">MTPATFNAFCRALPATTHVVQWGGAHVWKVGGKVFAIGGWSDDGAGITFKVSDIAYELLKDRPGLRPAPYLASRGLKWIQHFGKPGLPAAELKDYLRQSHTIVAQGLSRKKRMELGLELPAQQKRGEAGSSVARLRP</sequence>
<dbReference type="InterPro" id="IPR058532">
    <property type="entry name" value="YjbR/MT2646/Rv2570-like"/>
</dbReference>
<organism evidence="2 3">
    <name type="scientific">Rhodoplanes roseus</name>
    <dbReference type="NCBI Taxonomy" id="29409"/>
    <lineage>
        <taxon>Bacteria</taxon>
        <taxon>Pseudomonadati</taxon>
        <taxon>Pseudomonadota</taxon>
        <taxon>Alphaproteobacteria</taxon>
        <taxon>Hyphomicrobiales</taxon>
        <taxon>Nitrobacteraceae</taxon>
        <taxon>Rhodoplanes</taxon>
    </lineage>
</organism>
<gene>
    <name evidence="2" type="ORF">CH341_31130</name>
</gene>
<dbReference type="SUPFAM" id="SSF142906">
    <property type="entry name" value="YjbR-like"/>
    <property type="match status" value="1"/>
</dbReference>
<dbReference type="RefSeq" id="WP_111423620.1">
    <property type="nucleotide sequence ID" value="NZ_NPEX01000578.1"/>
</dbReference>
<comment type="caution">
    <text evidence="2">The sequence shown here is derived from an EMBL/GenBank/DDBJ whole genome shotgun (WGS) entry which is preliminary data.</text>
</comment>
<reference evidence="2 3" key="1">
    <citation type="submission" date="2017-07" db="EMBL/GenBank/DDBJ databases">
        <title>Draft Genome Sequences of Select Purple Nonsulfur Bacteria.</title>
        <authorList>
            <person name="Lasarre B."/>
            <person name="Mckinlay J.B."/>
        </authorList>
    </citation>
    <scope>NUCLEOTIDE SEQUENCE [LARGE SCALE GENOMIC DNA]</scope>
    <source>
        <strain evidence="2 3">DSM 5909</strain>
    </source>
</reference>
<dbReference type="Pfam" id="PF04237">
    <property type="entry name" value="YjbR"/>
    <property type="match status" value="1"/>
</dbReference>
<accession>A0A327KBH6</accession>
<protein>
    <recommendedName>
        <fullName evidence="4">MmcQ/YjbR family DNA-binding protein</fullName>
    </recommendedName>
</protein>
<dbReference type="InterPro" id="IPR038056">
    <property type="entry name" value="YjbR-like_sf"/>
</dbReference>
<evidence type="ECO:0000256" key="1">
    <source>
        <dbReference type="SAM" id="MobiDB-lite"/>
    </source>
</evidence>
<dbReference type="Gene3D" id="3.90.1150.30">
    <property type="match status" value="1"/>
</dbReference>
<proteinExistence type="predicted"/>
<dbReference type="Proteomes" id="UP000249130">
    <property type="component" value="Unassembled WGS sequence"/>
</dbReference>
<feature type="region of interest" description="Disordered" evidence="1">
    <location>
        <begin position="118"/>
        <end position="137"/>
    </location>
</feature>
<dbReference type="InterPro" id="IPR007351">
    <property type="entry name" value="YjbR"/>
</dbReference>
<dbReference type="EMBL" id="NPEX01000578">
    <property type="protein sequence ID" value="RAI34995.1"/>
    <property type="molecule type" value="Genomic_DNA"/>
</dbReference>
<evidence type="ECO:0000313" key="3">
    <source>
        <dbReference type="Proteomes" id="UP000249130"/>
    </source>
</evidence>
<evidence type="ECO:0000313" key="2">
    <source>
        <dbReference type="EMBL" id="RAI34995.1"/>
    </source>
</evidence>
<name>A0A327KBH6_9BRAD</name>
<dbReference type="PANTHER" id="PTHR35145">
    <property type="entry name" value="CYTOPLASMIC PROTEIN-RELATED"/>
    <property type="match status" value="1"/>
</dbReference>
<dbReference type="PANTHER" id="PTHR35145:SF1">
    <property type="entry name" value="CYTOPLASMIC PROTEIN"/>
    <property type="match status" value="1"/>
</dbReference>